<dbReference type="eggNOG" id="ENOG5032XGF">
    <property type="taxonomic scope" value="Bacteria"/>
</dbReference>
<reference evidence="3 4" key="1">
    <citation type="journal article" date="2011" name="J. Bacteriol.">
        <title>Genome sequence of Microbacterium testaceum StLB037, an N-acylhomoserine lactone-degrading bacterium isolated from potato leaves.</title>
        <authorList>
            <person name="Morohoshi T."/>
            <person name="Wang W.-Z."/>
            <person name="Someya N."/>
            <person name="Ikeda T."/>
        </authorList>
    </citation>
    <scope>NUCLEOTIDE SEQUENCE [LARGE SCALE GENOMIC DNA]</scope>
    <source>
        <strain evidence="3 4">StLB037</strain>
    </source>
</reference>
<keyword evidence="3" id="KW-0670">Pyruvate</keyword>
<dbReference type="HOGENOM" id="CLU_852084_0_0_11"/>
<evidence type="ECO:0000256" key="2">
    <source>
        <dbReference type="SAM" id="Phobius"/>
    </source>
</evidence>
<dbReference type="KEGG" id="mts:MTES_2402"/>
<organism evidence="3 4">
    <name type="scientific">Microbacterium testaceum (strain StLB037)</name>
    <dbReference type="NCBI Taxonomy" id="979556"/>
    <lineage>
        <taxon>Bacteria</taxon>
        <taxon>Bacillati</taxon>
        <taxon>Actinomycetota</taxon>
        <taxon>Actinomycetes</taxon>
        <taxon>Micrococcales</taxon>
        <taxon>Microbacteriaceae</taxon>
        <taxon>Microbacterium</taxon>
    </lineage>
</organism>
<keyword evidence="3" id="KW-0808">Transferase</keyword>
<sequence>MTDDDLGRVLRSWDPARTPPDAPLPLAAERRLREILAASPAGIPRRRRSRRAVLLGAVAASVAAILAITVGVWGFPAPPAAALTPAPLTYTSIAADAPDVLGAAQARLAADRGPQAPERRSLSLGWYFSVTVGDPAATVFRREWVDLRWNADLSGSIVTTVAEATDAAGDTVPADDPAPGTVVGDLSFVRGQFAPTVREAPPATADALDAVLRTSTGAGDTLSAGDAIVGIRTLLGEWTLTDAHESALLAVVASTPDARVLGETTDRLGRPTIGIGGVPSGLPGTDMTLLVSTETGRILGVESTLRDDSSDLGLPAGSVTDYTLWGVEARRAAEG</sequence>
<dbReference type="STRING" id="979556.MTES_2402"/>
<keyword evidence="2" id="KW-0472">Membrane</keyword>
<dbReference type="AlphaFoldDB" id="E8NGR7"/>
<dbReference type="RefSeq" id="WP_013585491.1">
    <property type="nucleotide sequence ID" value="NC_015125.1"/>
</dbReference>
<keyword evidence="2" id="KW-0812">Transmembrane</keyword>
<feature type="transmembrane region" description="Helical" evidence="2">
    <location>
        <begin position="52"/>
        <end position="75"/>
    </location>
</feature>
<dbReference type="Proteomes" id="UP000008975">
    <property type="component" value="Chromosome"/>
</dbReference>
<protein>
    <submittedName>
        <fullName evidence="3">Pyruvate/2-oxoglutarate dehydrogenase complex, dihydrolipoamide acyltransferase (E2) component</fullName>
    </submittedName>
</protein>
<reference key="2">
    <citation type="submission" date="2011-02" db="EMBL/GenBank/DDBJ databases">
        <title>Genome sequence of Microbacterium testaceum StLB037.</title>
        <authorList>
            <person name="Morohoshi T."/>
            <person name="Wang W.Z."/>
            <person name="Someya N."/>
            <person name="Ikeda T."/>
        </authorList>
    </citation>
    <scope>NUCLEOTIDE SEQUENCE</scope>
    <source>
        <strain>StLB037</strain>
    </source>
</reference>
<proteinExistence type="predicted"/>
<dbReference type="OrthoDB" id="4827946at2"/>
<name>E8NGR7_MICTS</name>
<feature type="region of interest" description="Disordered" evidence="1">
    <location>
        <begin position="1"/>
        <end position="24"/>
    </location>
</feature>
<evidence type="ECO:0000256" key="1">
    <source>
        <dbReference type="SAM" id="MobiDB-lite"/>
    </source>
</evidence>
<keyword evidence="3" id="KW-0012">Acyltransferase</keyword>
<dbReference type="GO" id="GO:0016746">
    <property type="term" value="F:acyltransferase activity"/>
    <property type="evidence" value="ECO:0007669"/>
    <property type="project" value="UniProtKB-KW"/>
</dbReference>
<evidence type="ECO:0000313" key="3">
    <source>
        <dbReference type="EMBL" id="BAJ75366.1"/>
    </source>
</evidence>
<evidence type="ECO:0000313" key="4">
    <source>
        <dbReference type="Proteomes" id="UP000008975"/>
    </source>
</evidence>
<dbReference type="EMBL" id="AP012052">
    <property type="protein sequence ID" value="BAJ75366.1"/>
    <property type="molecule type" value="Genomic_DNA"/>
</dbReference>
<gene>
    <name evidence="3" type="ordered locus">MTES_2402</name>
</gene>
<accession>E8NGR7</accession>
<keyword evidence="2" id="KW-1133">Transmembrane helix</keyword>